<organism evidence="1 2">
    <name type="scientific">Melipona quadrifasciata</name>
    <dbReference type="NCBI Taxonomy" id="166423"/>
    <lineage>
        <taxon>Eukaryota</taxon>
        <taxon>Metazoa</taxon>
        <taxon>Ecdysozoa</taxon>
        <taxon>Arthropoda</taxon>
        <taxon>Hexapoda</taxon>
        <taxon>Insecta</taxon>
        <taxon>Pterygota</taxon>
        <taxon>Neoptera</taxon>
        <taxon>Endopterygota</taxon>
        <taxon>Hymenoptera</taxon>
        <taxon>Apocrita</taxon>
        <taxon>Aculeata</taxon>
        <taxon>Apoidea</taxon>
        <taxon>Anthophila</taxon>
        <taxon>Apidae</taxon>
        <taxon>Melipona</taxon>
    </lineage>
</organism>
<sequence>MENRRNGNISKSQTVKKLQCEYKASHSEEELKLISQLMSLTLQNYKISRATEDNYFELLYLSHLRYISFSTIAKLTNALELDPTSLDDGDRRVPPGETELGGKDFIKNCAPATLYIIPTPASSPRVVPLQSISNRTLLVTPSPPASRF</sequence>
<protein>
    <submittedName>
        <fullName evidence="1">Uncharacterized protein</fullName>
    </submittedName>
</protein>
<dbReference type="EMBL" id="KQ435728">
    <property type="protein sequence ID" value="KOX77737.1"/>
    <property type="molecule type" value="Genomic_DNA"/>
</dbReference>
<dbReference type="Proteomes" id="UP000053105">
    <property type="component" value="Unassembled WGS sequence"/>
</dbReference>
<keyword evidence="2" id="KW-1185">Reference proteome</keyword>
<dbReference type="AlphaFoldDB" id="A0A0M9A5N4"/>
<accession>A0A0M9A5N4</accession>
<evidence type="ECO:0000313" key="2">
    <source>
        <dbReference type="Proteomes" id="UP000053105"/>
    </source>
</evidence>
<reference evidence="1 2" key="1">
    <citation type="submission" date="2015-07" db="EMBL/GenBank/DDBJ databases">
        <title>The genome of Melipona quadrifasciata.</title>
        <authorList>
            <person name="Pan H."/>
            <person name="Kapheim K."/>
        </authorList>
    </citation>
    <scope>NUCLEOTIDE SEQUENCE [LARGE SCALE GENOMIC DNA]</scope>
    <source>
        <strain evidence="1">0111107301</strain>
        <tissue evidence="1">Whole body</tissue>
    </source>
</reference>
<name>A0A0M9A5N4_9HYME</name>
<proteinExistence type="predicted"/>
<gene>
    <name evidence="1" type="ORF">WN51_10526</name>
</gene>
<evidence type="ECO:0000313" key="1">
    <source>
        <dbReference type="EMBL" id="KOX77737.1"/>
    </source>
</evidence>